<dbReference type="Gene3D" id="1.50.10.10">
    <property type="match status" value="1"/>
</dbReference>
<evidence type="ECO:0000256" key="2">
    <source>
        <dbReference type="ARBA" id="ARBA00012757"/>
    </source>
</evidence>
<gene>
    <name evidence="7" type="ORF">OESDEN_18387</name>
</gene>
<keyword evidence="4" id="KW-0378">Hydrolase</keyword>
<sequence>MIPCTPEDWNPQPAKLMAIVDPQLREWALKLNAVWRTLCKRIDPAIENNSARYSLIYLPHIFIMPGGRFREFYYWDAYWIIKGLLACEMYNTTKAMIENLGSVVERYEK</sequence>
<evidence type="ECO:0000313" key="8">
    <source>
        <dbReference type="Proteomes" id="UP000053660"/>
    </source>
</evidence>
<dbReference type="InterPro" id="IPR008928">
    <property type="entry name" value="6-hairpin_glycosidase_sf"/>
</dbReference>
<comment type="similarity">
    <text evidence="1">Belongs to the glycosyl hydrolase 37 family.</text>
</comment>
<dbReference type="AlphaFoldDB" id="A0A0B1SAG6"/>
<evidence type="ECO:0000256" key="5">
    <source>
        <dbReference type="ARBA" id="ARBA00023295"/>
    </source>
</evidence>
<reference evidence="7 8" key="1">
    <citation type="submission" date="2014-03" db="EMBL/GenBank/DDBJ databases">
        <title>Draft genome of the hookworm Oesophagostomum dentatum.</title>
        <authorList>
            <person name="Mitreva M."/>
        </authorList>
    </citation>
    <scope>NUCLEOTIDE SEQUENCE [LARGE SCALE GENOMIC DNA]</scope>
    <source>
        <strain evidence="7 8">OD-Hann</strain>
    </source>
</reference>
<dbReference type="Proteomes" id="UP000053660">
    <property type="component" value="Unassembled WGS sequence"/>
</dbReference>
<evidence type="ECO:0000256" key="6">
    <source>
        <dbReference type="ARBA" id="ARBA00030473"/>
    </source>
</evidence>
<dbReference type="PROSITE" id="PS00927">
    <property type="entry name" value="TREHALASE_1"/>
    <property type="match status" value="1"/>
</dbReference>
<organism evidence="7 8">
    <name type="scientific">Oesophagostomum dentatum</name>
    <name type="common">Nodular worm</name>
    <dbReference type="NCBI Taxonomy" id="61180"/>
    <lineage>
        <taxon>Eukaryota</taxon>
        <taxon>Metazoa</taxon>
        <taxon>Ecdysozoa</taxon>
        <taxon>Nematoda</taxon>
        <taxon>Chromadorea</taxon>
        <taxon>Rhabditida</taxon>
        <taxon>Rhabditina</taxon>
        <taxon>Rhabditomorpha</taxon>
        <taxon>Strongyloidea</taxon>
        <taxon>Strongylidae</taxon>
        <taxon>Oesophagostomum</taxon>
    </lineage>
</organism>
<accession>A0A0B1SAG6</accession>
<dbReference type="Pfam" id="PF01204">
    <property type="entry name" value="Trehalase"/>
    <property type="match status" value="1"/>
</dbReference>
<dbReference type="InterPro" id="IPR001661">
    <property type="entry name" value="Glyco_hydro_37"/>
</dbReference>
<evidence type="ECO:0000256" key="3">
    <source>
        <dbReference type="ARBA" id="ARBA00019905"/>
    </source>
</evidence>
<dbReference type="OrthoDB" id="3542292at2759"/>
<dbReference type="InterPro" id="IPR012341">
    <property type="entry name" value="6hp_glycosidase-like_sf"/>
</dbReference>
<dbReference type="PANTHER" id="PTHR23403:SF5">
    <property type="entry name" value="TREHALASE"/>
    <property type="match status" value="1"/>
</dbReference>
<dbReference type="EMBL" id="KN584081">
    <property type="protein sequence ID" value="KHJ81924.1"/>
    <property type="molecule type" value="Genomic_DNA"/>
</dbReference>
<evidence type="ECO:0000313" key="7">
    <source>
        <dbReference type="EMBL" id="KHJ81924.1"/>
    </source>
</evidence>
<dbReference type="InterPro" id="IPR018232">
    <property type="entry name" value="Glyco_hydro_37_CS"/>
</dbReference>
<dbReference type="GO" id="GO:0005993">
    <property type="term" value="P:trehalose catabolic process"/>
    <property type="evidence" value="ECO:0007669"/>
    <property type="project" value="TreeGrafter"/>
</dbReference>
<evidence type="ECO:0000256" key="1">
    <source>
        <dbReference type="ARBA" id="ARBA00005615"/>
    </source>
</evidence>
<protein>
    <recommendedName>
        <fullName evidence="3">Trehalase</fullName>
        <ecNumber evidence="2">3.2.1.28</ecNumber>
    </recommendedName>
    <alternativeName>
        <fullName evidence="6">Alpha,alpha-trehalase</fullName>
    </alternativeName>
</protein>
<dbReference type="GO" id="GO:0004555">
    <property type="term" value="F:alpha,alpha-trehalase activity"/>
    <property type="evidence" value="ECO:0007669"/>
    <property type="project" value="UniProtKB-EC"/>
</dbReference>
<dbReference type="EC" id="3.2.1.28" evidence="2"/>
<dbReference type="SUPFAM" id="SSF48208">
    <property type="entry name" value="Six-hairpin glycosidases"/>
    <property type="match status" value="1"/>
</dbReference>
<proteinExistence type="inferred from homology"/>
<name>A0A0B1SAG6_OESDE</name>
<evidence type="ECO:0000256" key="4">
    <source>
        <dbReference type="ARBA" id="ARBA00022801"/>
    </source>
</evidence>
<keyword evidence="8" id="KW-1185">Reference proteome</keyword>
<dbReference type="PANTHER" id="PTHR23403">
    <property type="entry name" value="TREHALASE"/>
    <property type="match status" value="1"/>
</dbReference>
<keyword evidence="5" id="KW-0326">Glycosidase</keyword>